<evidence type="ECO:0000313" key="6">
    <source>
        <dbReference type="EMBL" id="SDL34074.1"/>
    </source>
</evidence>
<keyword evidence="4 6" id="KW-0067">ATP-binding</keyword>
<name>A0A1G9JAA9_9BACT</name>
<comment type="similarity">
    <text evidence="1">Belongs to the ABC transporter superfamily.</text>
</comment>
<feature type="domain" description="ABC transporter" evidence="5">
    <location>
        <begin position="2"/>
        <end position="235"/>
    </location>
</feature>
<dbReference type="Proteomes" id="UP000198510">
    <property type="component" value="Unassembled WGS sequence"/>
</dbReference>
<keyword evidence="3" id="KW-0547">Nucleotide-binding</keyword>
<dbReference type="FunFam" id="3.40.50.300:FF:000425">
    <property type="entry name" value="Probable ABC transporter, ATP-binding subunit"/>
    <property type="match status" value="1"/>
</dbReference>
<dbReference type="SMART" id="SM00382">
    <property type="entry name" value="AAA"/>
    <property type="match status" value="1"/>
</dbReference>
<proteinExistence type="inferred from homology"/>
<dbReference type="Pfam" id="PF00005">
    <property type="entry name" value="ABC_tran"/>
    <property type="match status" value="1"/>
</dbReference>
<evidence type="ECO:0000256" key="2">
    <source>
        <dbReference type="ARBA" id="ARBA00022448"/>
    </source>
</evidence>
<dbReference type="SUPFAM" id="SSF52540">
    <property type="entry name" value="P-loop containing nucleoside triphosphate hydrolases"/>
    <property type="match status" value="1"/>
</dbReference>
<dbReference type="GO" id="GO:0015697">
    <property type="term" value="P:quaternary ammonium group transport"/>
    <property type="evidence" value="ECO:0007669"/>
    <property type="project" value="UniProtKB-ARBA"/>
</dbReference>
<evidence type="ECO:0000259" key="5">
    <source>
        <dbReference type="PROSITE" id="PS50893"/>
    </source>
</evidence>
<gene>
    <name evidence="6" type="ORF">SAMN05421823_105245</name>
</gene>
<keyword evidence="7" id="KW-1185">Reference proteome</keyword>
<sequence length="331" mass="36792">MINVEKLSKVFGTHQAVREVSFSVAPHQTLVLLGTSGCGKTTTLKMLNRLIEPTAGRIFLNGEDIRELPVEQLRRRIGYVIQQTGLFPHYTVAENIAVVPRLLHWSATQIRQRVDELLTLLGLPVSMAEAYPAQLSGGQQQRVGIARALAADPPVLLLDEPFGALDPITRRQIRQEFRHLDVLQQKSVILVTHDLMEALELGDLICLMDQGEVQQLGTPRDLIYRPQNDFVRAFFQPHRFQAELHVATLHDLLPHLPPVAITEPTTLALPATTSVQEALERLEQAARPTPALRIATTATSSSHTTRLGLLDAFYRFQAQMAATNESAPSPR</sequence>
<dbReference type="PANTHER" id="PTHR43117:SF5">
    <property type="entry name" value="GLYCINE BETAINE UPTAKE SYSTEM ATP-BINDING PROTEIN YEHX"/>
    <property type="match status" value="1"/>
</dbReference>
<keyword evidence="2" id="KW-0813">Transport</keyword>
<evidence type="ECO:0000256" key="1">
    <source>
        <dbReference type="ARBA" id="ARBA00005417"/>
    </source>
</evidence>
<protein>
    <submittedName>
        <fullName evidence="6">Osmoprotectant transport system ATP-binding protein</fullName>
    </submittedName>
</protein>
<organism evidence="6 7">
    <name type="scientific">Catalinimonas alkaloidigena</name>
    <dbReference type="NCBI Taxonomy" id="1075417"/>
    <lineage>
        <taxon>Bacteria</taxon>
        <taxon>Pseudomonadati</taxon>
        <taxon>Bacteroidota</taxon>
        <taxon>Cytophagia</taxon>
        <taxon>Cytophagales</taxon>
        <taxon>Catalimonadaceae</taxon>
        <taxon>Catalinimonas</taxon>
    </lineage>
</organism>
<dbReference type="Gene3D" id="3.40.50.300">
    <property type="entry name" value="P-loop containing nucleotide triphosphate hydrolases"/>
    <property type="match status" value="1"/>
</dbReference>
<dbReference type="InterPro" id="IPR003439">
    <property type="entry name" value="ABC_transporter-like_ATP-bd"/>
</dbReference>
<dbReference type="PANTHER" id="PTHR43117">
    <property type="entry name" value="OSMOPROTECTANT IMPORT ATP-BINDING PROTEIN OSMV"/>
    <property type="match status" value="1"/>
</dbReference>
<dbReference type="STRING" id="1075417.SAMN05421823_105245"/>
<evidence type="ECO:0000256" key="4">
    <source>
        <dbReference type="ARBA" id="ARBA00022840"/>
    </source>
</evidence>
<dbReference type="InterPro" id="IPR017871">
    <property type="entry name" value="ABC_transporter-like_CS"/>
</dbReference>
<dbReference type="GO" id="GO:0016887">
    <property type="term" value="F:ATP hydrolysis activity"/>
    <property type="evidence" value="ECO:0007669"/>
    <property type="project" value="InterPro"/>
</dbReference>
<accession>A0A1G9JAA9</accession>
<dbReference type="RefSeq" id="WP_089683364.1">
    <property type="nucleotide sequence ID" value="NZ_FNFO01000005.1"/>
</dbReference>
<dbReference type="PROSITE" id="PS50893">
    <property type="entry name" value="ABC_TRANSPORTER_2"/>
    <property type="match status" value="1"/>
</dbReference>
<dbReference type="PROSITE" id="PS00211">
    <property type="entry name" value="ABC_TRANSPORTER_1"/>
    <property type="match status" value="1"/>
</dbReference>
<evidence type="ECO:0000313" key="7">
    <source>
        <dbReference type="Proteomes" id="UP000198510"/>
    </source>
</evidence>
<dbReference type="InterPro" id="IPR027417">
    <property type="entry name" value="P-loop_NTPase"/>
</dbReference>
<dbReference type="AlphaFoldDB" id="A0A1G9JAA9"/>
<evidence type="ECO:0000256" key="3">
    <source>
        <dbReference type="ARBA" id="ARBA00022741"/>
    </source>
</evidence>
<dbReference type="EMBL" id="FNFO01000005">
    <property type="protein sequence ID" value="SDL34074.1"/>
    <property type="molecule type" value="Genomic_DNA"/>
</dbReference>
<dbReference type="GO" id="GO:0005524">
    <property type="term" value="F:ATP binding"/>
    <property type="evidence" value="ECO:0007669"/>
    <property type="project" value="UniProtKB-KW"/>
</dbReference>
<dbReference type="InterPro" id="IPR003593">
    <property type="entry name" value="AAA+_ATPase"/>
</dbReference>
<reference evidence="6 7" key="1">
    <citation type="submission" date="2016-10" db="EMBL/GenBank/DDBJ databases">
        <authorList>
            <person name="de Groot N.N."/>
        </authorList>
    </citation>
    <scope>NUCLEOTIDE SEQUENCE [LARGE SCALE GENOMIC DNA]</scope>
    <source>
        <strain evidence="6 7">DSM 25186</strain>
    </source>
</reference>
<dbReference type="OrthoDB" id="1115710at2"/>